<name>A0A9P1N789_9PELO</name>
<proteinExistence type="predicted"/>
<dbReference type="AlphaFoldDB" id="A0A9P1N789"/>
<dbReference type="EMBL" id="CANHGI010000005">
    <property type="protein sequence ID" value="CAI5450656.1"/>
    <property type="molecule type" value="Genomic_DNA"/>
</dbReference>
<keyword evidence="4" id="KW-1185">Reference proteome</keyword>
<evidence type="ECO:0000313" key="3">
    <source>
        <dbReference type="EMBL" id="CAI5450656.1"/>
    </source>
</evidence>
<feature type="signal peptide" evidence="2">
    <location>
        <begin position="1"/>
        <end position="18"/>
    </location>
</feature>
<feature type="chain" id="PRO_5040362612" evidence="2">
    <location>
        <begin position="19"/>
        <end position="82"/>
    </location>
</feature>
<comment type="caution">
    <text evidence="3">The sequence shown here is derived from an EMBL/GenBank/DDBJ whole genome shotgun (WGS) entry which is preliminary data.</text>
</comment>
<evidence type="ECO:0000256" key="2">
    <source>
        <dbReference type="SAM" id="SignalP"/>
    </source>
</evidence>
<protein>
    <submittedName>
        <fullName evidence="3">Uncharacterized protein</fullName>
    </submittedName>
</protein>
<gene>
    <name evidence="3" type="ORF">CAMP_LOCUS13293</name>
</gene>
<accession>A0A9P1N789</accession>
<evidence type="ECO:0000313" key="4">
    <source>
        <dbReference type="Proteomes" id="UP001152747"/>
    </source>
</evidence>
<organism evidence="3 4">
    <name type="scientific">Caenorhabditis angaria</name>
    <dbReference type="NCBI Taxonomy" id="860376"/>
    <lineage>
        <taxon>Eukaryota</taxon>
        <taxon>Metazoa</taxon>
        <taxon>Ecdysozoa</taxon>
        <taxon>Nematoda</taxon>
        <taxon>Chromadorea</taxon>
        <taxon>Rhabditida</taxon>
        <taxon>Rhabditina</taxon>
        <taxon>Rhabditomorpha</taxon>
        <taxon>Rhabditoidea</taxon>
        <taxon>Rhabditidae</taxon>
        <taxon>Peloderinae</taxon>
        <taxon>Caenorhabditis</taxon>
    </lineage>
</organism>
<dbReference type="Proteomes" id="UP001152747">
    <property type="component" value="Unassembled WGS sequence"/>
</dbReference>
<feature type="region of interest" description="Disordered" evidence="1">
    <location>
        <begin position="61"/>
        <end position="82"/>
    </location>
</feature>
<reference evidence="3" key="1">
    <citation type="submission" date="2022-11" db="EMBL/GenBank/DDBJ databases">
        <authorList>
            <person name="Kikuchi T."/>
        </authorList>
    </citation>
    <scope>NUCLEOTIDE SEQUENCE</scope>
    <source>
        <strain evidence="3">PS1010</strain>
    </source>
</reference>
<sequence>MGCSKFWVLAGGFTAIWASYKMGQFSEHHRQFHSSHYHFENHPGCSWSQKYWCSKIAKHREAAPNDTPQLQQKSESELLETK</sequence>
<evidence type="ECO:0000256" key="1">
    <source>
        <dbReference type="SAM" id="MobiDB-lite"/>
    </source>
</evidence>
<keyword evidence="2" id="KW-0732">Signal</keyword>